<comment type="caution">
    <text evidence="2">The sequence shown here is derived from an EMBL/GenBank/DDBJ whole genome shotgun (WGS) entry which is preliminary data.</text>
</comment>
<organism evidence="2 3">
    <name type="scientific">Streptomyces caniferus</name>
    <dbReference type="NCBI Taxonomy" id="285557"/>
    <lineage>
        <taxon>Bacteria</taxon>
        <taxon>Bacillati</taxon>
        <taxon>Actinomycetota</taxon>
        <taxon>Actinomycetes</taxon>
        <taxon>Kitasatosporales</taxon>
        <taxon>Streptomycetaceae</taxon>
        <taxon>Streptomyces</taxon>
    </lineage>
</organism>
<dbReference type="Proteomes" id="UP000435837">
    <property type="component" value="Unassembled WGS sequence"/>
</dbReference>
<accession>A0A640SLS3</accession>
<gene>
    <name evidence="2" type="ORF">Scani_81980</name>
</gene>
<evidence type="ECO:0000256" key="1">
    <source>
        <dbReference type="SAM" id="MobiDB-lite"/>
    </source>
</evidence>
<dbReference type="AlphaFoldDB" id="A0A640SLS3"/>
<name>A0A640SLS3_9ACTN</name>
<feature type="region of interest" description="Disordered" evidence="1">
    <location>
        <begin position="39"/>
        <end position="60"/>
    </location>
</feature>
<sequence length="84" mass="8564">MVATEAVGYLMGDPDAGLSLIAAGFTDAGKASDFLRAMKKSGDPDGKAEKEGASVPMPEIGDELWAVAEPASSMRRLRAPPGAG</sequence>
<evidence type="ECO:0000313" key="2">
    <source>
        <dbReference type="EMBL" id="GFE11930.1"/>
    </source>
</evidence>
<feature type="compositionally biased region" description="Basic and acidic residues" evidence="1">
    <location>
        <begin position="40"/>
        <end position="52"/>
    </location>
</feature>
<dbReference type="EMBL" id="BLIN01000010">
    <property type="protein sequence ID" value="GFE11930.1"/>
    <property type="molecule type" value="Genomic_DNA"/>
</dbReference>
<evidence type="ECO:0000313" key="3">
    <source>
        <dbReference type="Proteomes" id="UP000435837"/>
    </source>
</evidence>
<proteinExistence type="predicted"/>
<dbReference type="RefSeq" id="WP_167538234.1">
    <property type="nucleotide sequence ID" value="NZ_BLIN01000010.1"/>
</dbReference>
<reference evidence="2 3" key="1">
    <citation type="submission" date="2019-12" db="EMBL/GenBank/DDBJ databases">
        <title>Whole genome shotgun sequence of Streptomyces caniferus NBRC 15389.</title>
        <authorList>
            <person name="Ichikawa N."/>
            <person name="Kimura A."/>
            <person name="Kitahashi Y."/>
            <person name="Komaki H."/>
            <person name="Tamura T."/>
        </authorList>
    </citation>
    <scope>NUCLEOTIDE SEQUENCE [LARGE SCALE GENOMIC DNA]</scope>
    <source>
        <strain evidence="2 3">NBRC 15389</strain>
    </source>
</reference>
<protein>
    <submittedName>
        <fullName evidence="2">Uncharacterized protein</fullName>
    </submittedName>
</protein>